<dbReference type="AlphaFoldDB" id="A0A7L2MZY0"/>
<dbReference type="Proteomes" id="UP000587697">
    <property type="component" value="Unassembled WGS sequence"/>
</dbReference>
<gene>
    <name evidence="6" type="primary">Pak3_1</name>
    <name evidence="6" type="ORF">RHASIB_R08501</name>
</gene>
<sequence length="77" mass="8745">VAIKKITLQGLIRKGGLINELMVVKMNRNPNTVNYLESYLVDEQLWLVMEYMDGGTLSDIIKETDMSEIEIGAISRE</sequence>
<name>A0A7L2MZY0_9PASS</name>
<dbReference type="InterPro" id="IPR000719">
    <property type="entry name" value="Prot_kinase_dom"/>
</dbReference>
<keyword evidence="4" id="KW-0067">ATP-binding</keyword>
<dbReference type="EMBL" id="VWYO01016365">
    <property type="protein sequence ID" value="NXR65239.1"/>
    <property type="molecule type" value="Genomic_DNA"/>
</dbReference>
<accession>A0A7L2MZY0</accession>
<feature type="domain" description="Protein kinase" evidence="5">
    <location>
        <begin position="1"/>
        <end position="77"/>
    </location>
</feature>
<proteinExistence type="inferred from homology"/>
<comment type="similarity">
    <text evidence="1">Belongs to the protein kinase superfamily. STE Ser/Thr protein kinase family. STE20 subfamily.</text>
</comment>
<evidence type="ECO:0000256" key="4">
    <source>
        <dbReference type="ARBA" id="ARBA00022840"/>
    </source>
</evidence>
<dbReference type="InterPro" id="IPR051931">
    <property type="entry name" value="PAK3-like"/>
</dbReference>
<keyword evidence="6" id="KW-0808">Transferase</keyword>
<evidence type="ECO:0000256" key="3">
    <source>
        <dbReference type="ARBA" id="ARBA00022741"/>
    </source>
</evidence>
<dbReference type="Gene3D" id="3.30.200.20">
    <property type="entry name" value="Phosphorylase Kinase, domain 1"/>
    <property type="match status" value="1"/>
</dbReference>
<evidence type="ECO:0000256" key="2">
    <source>
        <dbReference type="ARBA" id="ARBA00012513"/>
    </source>
</evidence>
<dbReference type="PROSITE" id="PS50011">
    <property type="entry name" value="PROTEIN_KINASE_DOM"/>
    <property type="match status" value="1"/>
</dbReference>
<dbReference type="PANTHER" id="PTHR45832">
    <property type="entry name" value="SERINE/THREONINE-PROTEIN KINASE SAMKA-RELATED-RELATED"/>
    <property type="match status" value="1"/>
</dbReference>
<dbReference type="PANTHER" id="PTHR45832:SF22">
    <property type="entry name" value="SERINE_THREONINE-PROTEIN KINASE SAMKA-RELATED"/>
    <property type="match status" value="1"/>
</dbReference>
<dbReference type="GO" id="GO:0005524">
    <property type="term" value="F:ATP binding"/>
    <property type="evidence" value="ECO:0007669"/>
    <property type="project" value="UniProtKB-KW"/>
</dbReference>
<evidence type="ECO:0000256" key="1">
    <source>
        <dbReference type="ARBA" id="ARBA00008874"/>
    </source>
</evidence>
<keyword evidence="7" id="KW-1185">Reference proteome</keyword>
<evidence type="ECO:0000313" key="7">
    <source>
        <dbReference type="Proteomes" id="UP000587697"/>
    </source>
</evidence>
<dbReference type="GO" id="GO:0004674">
    <property type="term" value="F:protein serine/threonine kinase activity"/>
    <property type="evidence" value="ECO:0007669"/>
    <property type="project" value="UniProtKB-EC"/>
</dbReference>
<evidence type="ECO:0000313" key="6">
    <source>
        <dbReference type="EMBL" id="NXR65239.1"/>
    </source>
</evidence>
<keyword evidence="3" id="KW-0547">Nucleotide-binding</keyword>
<keyword evidence="6" id="KW-0418">Kinase</keyword>
<reference evidence="6 7" key="1">
    <citation type="submission" date="2019-09" db="EMBL/GenBank/DDBJ databases">
        <title>Bird 10,000 Genomes (B10K) Project - Family phase.</title>
        <authorList>
            <person name="Zhang G."/>
        </authorList>
    </citation>
    <scope>NUCLEOTIDE SEQUENCE [LARGE SCALE GENOMIC DNA]</scope>
    <source>
        <strain evidence="6">B10K-DU-002-26</strain>
        <tissue evidence="6">Muscle</tissue>
    </source>
</reference>
<dbReference type="InterPro" id="IPR011009">
    <property type="entry name" value="Kinase-like_dom_sf"/>
</dbReference>
<feature type="non-terminal residue" evidence="6">
    <location>
        <position position="77"/>
    </location>
</feature>
<feature type="non-terminal residue" evidence="6">
    <location>
        <position position="1"/>
    </location>
</feature>
<organism evidence="6 7">
    <name type="scientific">Rhadina sibilatrix</name>
    <dbReference type="NCBI Taxonomy" id="2585818"/>
    <lineage>
        <taxon>Eukaryota</taxon>
        <taxon>Metazoa</taxon>
        <taxon>Chordata</taxon>
        <taxon>Craniata</taxon>
        <taxon>Vertebrata</taxon>
        <taxon>Euteleostomi</taxon>
        <taxon>Archelosauria</taxon>
        <taxon>Archosauria</taxon>
        <taxon>Dinosauria</taxon>
        <taxon>Saurischia</taxon>
        <taxon>Theropoda</taxon>
        <taxon>Coelurosauria</taxon>
        <taxon>Aves</taxon>
        <taxon>Neognathae</taxon>
        <taxon>Neoaves</taxon>
        <taxon>Telluraves</taxon>
        <taxon>Australaves</taxon>
        <taxon>Passeriformes</taxon>
        <taxon>Sylvioidea</taxon>
        <taxon>Phylloscopidae</taxon>
        <taxon>Rhadina</taxon>
    </lineage>
</organism>
<evidence type="ECO:0000259" key="5">
    <source>
        <dbReference type="PROSITE" id="PS50011"/>
    </source>
</evidence>
<dbReference type="Pfam" id="PF00069">
    <property type="entry name" value="Pkinase"/>
    <property type="match status" value="1"/>
</dbReference>
<protein>
    <recommendedName>
        <fullName evidence="2">non-specific serine/threonine protein kinase</fullName>
        <ecNumber evidence="2">2.7.11.1</ecNumber>
    </recommendedName>
</protein>
<dbReference type="SUPFAM" id="SSF56112">
    <property type="entry name" value="Protein kinase-like (PK-like)"/>
    <property type="match status" value="1"/>
</dbReference>
<dbReference type="EC" id="2.7.11.1" evidence="2"/>
<comment type="caution">
    <text evidence="6">The sequence shown here is derived from an EMBL/GenBank/DDBJ whole genome shotgun (WGS) entry which is preliminary data.</text>
</comment>